<dbReference type="PROSITE" id="PS51832">
    <property type="entry name" value="HD_GYP"/>
    <property type="match status" value="1"/>
</dbReference>
<dbReference type="InterPro" id="IPR003607">
    <property type="entry name" value="HD/PDEase_dom"/>
</dbReference>
<keyword evidence="2" id="KW-0378">Hydrolase</keyword>
<dbReference type="CDD" id="cd00077">
    <property type="entry name" value="HDc"/>
    <property type="match status" value="1"/>
</dbReference>
<dbReference type="AlphaFoldDB" id="A0A077K2K4"/>
<reference evidence="2" key="1">
    <citation type="submission" date="2013-09" db="EMBL/GenBank/DDBJ databases">
        <title>Analysis of type B2 neurotoxin-encoding plasmid in Clostridium botulinum.</title>
        <authorList>
            <person name="Hosomi K."/>
            <person name="Sakaguchi Y."/>
            <person name="Gotoh K."/>
            <person name="Nakamura K."/>
            <person name="Kohda T."/>
            <person name="Mukamoto M."/>
            <person name="Iida T."/>
            <person name="Kozaki S."/>
        </authorList>
    </citation>
    <scope>NUCLEOTIDE SEQUENCE</scope>
    <source>
        <strain evidence="2">111</strain>
        <plasmid evidence="2">pCB111</plasmid>
    </source>
</reference>
<geneLocation type="plasmid" evidence="2">
    <name>pCB111</name>
</geneLocation>
<accession>A0A077K2K4</accession>
<dbReference type="InterPro" id="IPR006674">
    <property type="entry name" value="HD_domain"/>
</dbReference>
<dbReference type="PANTHER" id="PTHR43155">
    <property type="entry name" value="CYCLIC DI-GMP PHOSPHODIESTERASE PA4108-RELATED"/>
    <property type="match status" value="1"/>
</dbReference>
<dbReference type="RefSeq" id="WP_032072300.1">
    <property type="nucleotide sequence ID" value="NC_025146.1"/>
</dbReference>
<dbReference type="SMART" id="SM00471">
    <property type="entry name" value="HDc"/>
    <property type="match status" value="1"/>
</dbReference>
<dbReference type="GO" id="GO:0016787">
    <property type="term" value="F:hydrolase activity"/>
    <property type="evidence" value="ECO:0007669"/>
    <property type="project" value="UniProtKB-KW"/>
</dbReference>
<sequence>MISPNITNQFNNNIEICKILKILQTIKEKDINTYNHSINVAKLTYDYCVYYDLDNKGNIFLSALLHDTGKIFIDPVILNKPGKLTNMEFSKMQQHPILGYEFLKQHNIDEYISQAALLHHIYEDNKGGYPRFNITKPDYIRLISICDSFEVMTCNNRLYQNRISTLKALEEIENNIGIQFNSRIADKFIYWIKDTQ</sequence>
<name>A0A077K2K4_CLOBO</name>
<dbReference type="InterPro" id="IPR037522">
    <property type="entry name" value="HD_GYP_dom"/>
</dbReference>
<dbReference type="SUPFAM" id="SSF109604">
    <property type="entry name" value="HD-domain/PDEase-like"/>
    <property type="match status" value="1"/>
</dbReference>
<evidence type="ECO:0000259" key="1">
    <source>
        <dbReference type="PROSITE" id="PS51832"/>
    </source>
</evidence>
<dbReference type="PANTHER" id="PTHR43155:SF2">
    <property type="entry name" value="CYCLIC DI-GMP PHOSPHODIESTERASE PA4108"/>
    <property type="match status" value="1"/>
</dbReference>
<organism evidence="2">
    <name type="scientific">Clostridium botulinum</name>
    <dbReference type="NCBI Taxonomy" id="1491"/>
    <lineage>
        <taxon>Bacteria</taxon>
        <taxon>Bacillati</taxon>
        <taxon>Bacillota</taxon>
        <taxon>Clostridia</taxon>
        <taxon>Eubacteriales</taxon>
        <taxon>Clostridiaceae</taxon>
        <taxon>Clostridium</taxon>
    </lineage>
</organism>
<evidence type="ECO:0000313" key="2">
    <source>
        <dbReference type="EMBL" id="BAP25544.1"/>
    </source>
</evidence>
<proteinExistence type="predicted"/>
<dbReference type="Gene3D" id="1.10.3210.10">
    <property type="entry name" value="Hypothetical protein af1432"/>
    <property type="match status" value="1"/>
</dbReference>
<feature type="domain" description="HD-GYP" evidence="1">
    <location>
        <begin position="11"/>
        <end position="196"/>
    </location>
</feature>
<dbReference type="Pfam" id="PF01966">
    <property type="entry name" value="HD"/>
    <property type="match status" value="1"/>
</dbReference>
<protein>
    <submittedName>
        <fullName evidence="2">Putative metal dependent phosphohydrolase</fullName>
    </submittedName>
</protein>
<dbReference type="EMBL" id="AB855771">
    <property type="protein sequence ID" value="BAP25544.1"/>
    <property type="molecule type" value="Genomic_DNA"/>
</dbReference>
<keyword evidence="2" id="KW-0614">Plasmid</keyword>